<sequence>MLGAVLFYELMLPVQKPAVEVVQRLKITGIPESQSVLIAPPLPVIPTSQDVRLKTDGYAQFPRAHVGGLPEPPKKQFFNASPAVDLVYGMRVVPKPLVTQQVYPPSVFPLGFPAQFSWLRTYYRGAVQQLSVVALSDAPTMPLRITKGGQTYVIYTVDTTDPNASPVRVTTSAGVKAIRQKT</sequence>
<evidence type="ECO:0000313" key="1">
    <source>
        <dbReference type="EMBL" id="CAB4188167.1"/>
    </source>
</evidence>
<dbReference type="EMBL" id="LR797120">
    <property type="protein sequence ID" value="CAB4188167.1"/>
    <property type="molecule type" value="Genomic_DNA"/>
</dbReference>
<protein>
    <submittedName>
        <fullName evidence="1">Uncharacterized protein</fullName>
    </submittedName>
</protein>
<organism evidence="1">
    <name type="scientific">uncultured Caudovirales phage</name>
    <dbReference type="NCBI Taxonomy" id="2100421"/>
    <lineage>
        <taxon>Viruses</taxon>
        <taxon>Duplodnaviria</taxon>
        <taxon>Heunggongvirae</taxon>
        <taxon>Uroviricota</taxon>
        <taxon>Caudoviricetes</taxon>
        <taxon>Peduoviridae</taxon>
        <taxon>Maltschvirus</taxon>
        <taxon>Maltschvirus maltsch</taxon>
    </lineage>
</organism>
<name>A0A6J5QZX9_9CAUD</name>
<accession>A0A6J5QZX9</accession>
<gene>
    <name evidence="1" type="ORF">UFOVP1165_60</name>
</gene>
<proteinExistence type="predicted"/>
<reference evidence="1" key="1">
    <citation type="submission" date="2020-05" db="EMBL/GenBank/DDBJ databases">
        <authorList>
            <person name="Chiriac C."/>
            <person name="Salcher M."/>
            <person name="Ghai R."/>
            <person name="Kavagutti S V."/>
        </authorList>
    </citation>
    <scope>NUCLEOTIDE SEQUENCE</scope>
</reference>